<keyword evidence="3" id="KW-1185">Reference proteome</keyword>
<proteinExistence type="predicted"/>
<sequence>MYRGQAQQQFRAYIALLAIACVLFLCWSQQSNLGLAGCPLKVQKAQQAQHHQADASTATHLAADCDASGHLLQQAHANILDGGAALSLFIVLVLLVLARQAPAPVAQSPPPLRRYRPHLVFCVFNE</sequence>
<dbReference type="EMBL" id="CYHB01000003">
    <property type="protein sequence ID" value="CUA86143.1"/>
    <property type="molecule type" value="Genomic_DNA"/>
</dbReference>
<dbReference type="OrthoDB" id="6237714at2"/>
<name>A0A0K6H5P8_9GAMM</name>
<organism evidence="2 3">
    <name type="scientific">Pseudidiomarina woesei</name>
    <dbReference type="NCBI Taxonomy" id="1381080"/>
    <lineage>
        <taxon>Bacteria</taxon>
        <taxon>Pseudomonadati</taxon>
        <taxon>Pseudomonadota</taxon>
        <taxon>Gammaproteobacteria</taxon>
        <taxon>Alteromonadales</taxon>
        <taxon>Idiomarinaceae</taxon>
        <taxon>Pseudidiomarina</taxon>
    </lineage>
</organism>
<dbReference type="Proteomes" id="UP000182598">
    <property type="component" value="Unassembled WGS sequence"/>
</dbReference>
<dbReference type="RefSeq" id="WP_055439080.1">
    <property type="nucleotide sequence ID" value="NZ_CYHB01000003.1"/>
</dbReference>
<feature type="transmembrane region" description="Helical" evidence="1">
    <location>
        <begin position="79"/>
        <end position="98"/>
    </location>
</feature>
<accession>A0A0K6H5P8</accession>
<evidence type="ECO:0000256" key="1">
    <source>
        <dbReference type="SAM" id="Phobius"/>
    </source>
</evidence>
<evidence type="ECO:0000313" key="3">
    <source>
        <dbReference type="Proteomes" id="UP000182598"/>
    </source>
</evidence>
<evidence type="ECO:0000313" key="2">
    <source>
        <dbReference type="EMBL" id="CUA86143.1"/>
    </source>
</evidence>
<dbReference type="AlphaFoldDB" id="A0A0K6H5P8"/>
<keyword evidence="1" id="KW-0812">Transmembrane</keyword>
<protein>
    <recommendedName>
        <fullName evidence="4">Membrane protein, suppressor for copper-sensitivity A</fullName>
    </recommendedName>
</protein>
<keyword evidence="1" id="KW-1133">Transmembrane helix</keyword>
<gene>
    <name evidence="2" type="ORF">Ga0061064_1423</name>
</gene>
<feature type="transmembrane region" description="Helical" evidence="1">
    <location>
        <begin position="12"/>
        <end position="30"/>
    </location>
</feature>
<keyword evidence="1" id="KW-0472">Membrane</keyword>
<evidence type="ECO:0008006" key="4">
    <source>
        <dbReference type="Google" id="ProtNLM"/>
    </source>
</evidence>
<reference evidence="3" key="1">
    <citation type="submission" date="2015-08" db="EMBL/GenBank/DDBJ databases">
        <authorList>
            <person name="Varghese N."/>
        </authorList>
    </citation>
    <scope>NUCLEOTIDE SEQUENCE [LARGE SCALE GENOMIC DNA]</scope>
    <source>
        <strain evidence="3">DSM 27808</strain>
    </source>
</reference>